<protein>
    <recommendedName>
        <fullName evidence="1">Heterokaryon incompatibility domain-containing protein</fullName>
    </recommendedName>
</protein>
<gene>
    <name evidence="2" type="ORF">PG997_012780</name>
</gene>
<dbReference type="EMBL" id="JAQQWN010000009">
    <property type="protein sequence ID" value="KAK8066033.1"/>
    <property type="molecule type" value="Genomic_DNA"/>
</dbReference>
<keyword evidence="3" id="KW-1185">Reference proteome</keyword>
<comment type="caution">
    <text evidence="2">The sequence shown here is derived from an EMBL/GenBank/DDBJ whole genome shotgun (WGS) entry which is preliminary data.</text>
</comment>
<organism evidence="2 3">
    <name type="scientific">Apiospora hydei</name>
    <dbReference type="NCBI Taxonomy" id="1337664"/>
    <lineage>
        <taxon>Eukaryota</taxon>
        <taxon>Fungi</taxon>
        <taxon>Dikarya</taxon>
        <taxon>Ascomycota</taxon>
        <taxon>Pezizomycotina</taxon>
        <taxon>Sordariomycetes</taxon>
        <taxon>Xylariomycetidae</taxon>
        <taxon>Amphisphaeriales</taxon>
        <taxon>Apiosporaceae</taxon>
        <taxon>Apiospora</taxon>
    </lineage>
</organism>
<dbReference type="PANTHER" id="PTHR33112:SF16">
    <property type="entry name" value="HETEROKARYON INCOMPATIBILITY DOMAIN-CONTAINING PROTEIN"/>
    <property type="match status" value="1"/>
</dbReference>
<reference evidence="2 3" key="1">
    <citation type="submission" date="2023-01" db="EMBL/GenBank/DDBJ databases">
        <title>Analysis of 21 Apiospora genomes using comparative genomics revels a genus with tremendous synthesis potential of carbohydrate active enzymes and secondary metabolites.</title>
        <authorList>
            <person name="Sorensen T."/>
        </authorList>
    </citation>
    <scope>NUCLEOTIDE SEQUENCE [LARGE SCALE GENOMIC DNA]</scope>
    <source>
        <strain evidence="2 3">CBS 114990</strain>
    </source>
</reference>
<accession>A0ABR1V7S5</accession>
<dbReference type="GeneID" id="92050154"/>
<dbReference type="RefSeq" id="XP_066662786.1">
    <property type="nucleotide sequence ID" value="XM_066817094.1"/>
</dbReference>
<dbReference type="Pfam" id="PF06985">
    <property type="entry name" value="HET"/>
    <property type="match status" value="1"/>
</dbReference>
<name>A0ABR1V7S5_9PEZI</name>
<feature type="domain" description="Heterokaryon incompatibility" evidence="1">
    <location>
        <begin position="231"/>
        <end position="345"/>
    </location>
</feature>
<dbReference type="Proteomes" id="UP001433268">
    <property type="component" value="Unassembled WGS sequence"/>
</dbReference>
<dbReference type="InterPro" id="IPR010730">
    <property type="entry name" value="HET"/>
</dbReference>
<sequence>MEETAPSSMSTGDELCDVCSKVDLYSLFTGPRYFPESPDPVSRDDITTHVATLQGVKSNTACPLCRLVKHELYAHNGIDSKYYLEQCDPAKIQCCPRAFRADYAEEPRYQNLDTGELMATRLEVRLVGSDTCSEEELSIIKRYSWGSGLRLLSPDSVVPSRPLFNGFRVTNPERGLELLKQWVGTYENDHVDTCQLDSLNDLPLSLGLETIQVIDLRDRSLRAFDPKTIKYASLSYVWDEAGDEHRDLFSTLQTKEGVGGEDSEMLPSHVPGIIEEAMMVCKRLSIPYLWVDLFCIRQADLSKKASEIKAMGYIYRLSHLTIVSGTSHLDGTHLALTTSLDQGKQPLGSRQRIETIGTRQLSYESDRLDAISGCLNILSHTQRVHFHYALLWSRGEYDQRREGFSSWSWAAWYALNQAHYVHLYDESSGALTLSNDGTYTYQDPETKFIELHGALVGSGVEQAHQRNRCAQSLAQLSVSEANGILTIESEVVRFFVDIKANSSPPNYDLAKKKGWGLVPCDFDSTEGLHTVDWEQDKEYRLPRGRICLRNASGDVYPIHFPPGEHWPTFHLALPYTLRGSTLMWLLSQGIELVKIMEIELLEGAKGLEPLRHVLCLGIDRGDGHPDCVQRMGMAFLPKEAWEKAGPKKMTVKFR</sequence>
<evidence type="ECO:0000313" key="2">
    <source>
        <dbReference type="EMBL" id="KAK8066033.1"/>
    </source>
</evidence>
<evidence type="ECO:0000313" key="3">
    <source>
        <dbReference type="Proteomes" id="UP001433268"/>
    </source>
</evidence>
<proteinExistence type="predicted"/>
<dbReference type="PANTHER" id="PTHR33112">
    <property type="entry name" value="DOMAIN PROTEIN, PUTATIVE-RELATED"/>
    <property type="match status" value="1"/>
</dbReference>
<evidence type="ECO:0000259" key="1">
    <source>
        <dbReference type="Pfam" id="PF06985"/>
    </source>
</evidence>